<evidence type="ECO:0000313" key="2">
    <source>
        <dbReference type="Proteomes" id="UP001243989"/>
    </source>
</evidence>
<dbReference type="EMBL" id="JAHMHQ010000004">
    <property type="protein sequence ID" value="KAK1640423.1"/>
    <property type="molecule type" value="Genomic_DNA"/>
</dbReference>
<protein>
    <submittedName>
        <fullName evidence="1">Uncharacterized protein</fullName>
    </submittedName>
</protein>
<comment type="caution">
    <text evidence="1">The sequence shown here is derived from an EMBL/GenBank/DDBJ whole genome shotgun (WGS) entry which is preliminary data.</text>
</comment>
<gene>
    <name evidence="1" type="ORF">BDP81DRAFT_163164</name>
</gene>
<keyword evidence="2" id="KW-1185">Reference proteome</keyword>
<dbReference type="AlphaFoldDB" id="A0AAI9ZYA8"/>
<dbReference type="GeneID" id="85466926"/>
<dbReference type="RefSeq" id="XP_060449030.1">
    <property type="nucleotide sequence ID" value="XM_060582064.1"/>
</dbReference>
<sequence length="118" mass="13166">MWRTQSLAFLPSSFHPSRAQLPYQDPASRSDFDSALPTLTQVSRIISCGTLYPARLTAEANRCHEAFARTVICMIGCQRYFAFHIETCHGTLPHDVFSWADDPSPSARQRTESCLGAS</sequence>
<name>A0AAI9ZYA8_9PEZI</name>
<reference evidence="1" key="1">
    <citation type="submission" date="2021-06" db="EMBL/GenBank/DDBJ databases">
        <title>Comparative genomics, transcriptomics and evolutionary studies reveal genomic signatures of adaptation to plant cell wall in hemibiotrophic fungi.</title>
        <authorList>
            <consortium name="DOE Joint Genome Institute"/>
            <person name="Baroncelli R."/>
            <person name="Diaz J.F."/>
            <person name="Benocci T."/>
            <person name="Peng M."/>
            <person name="Battaglia E."/>
            <person name="Haridas S."/>
            <person name="Andreopoulos W."/>
            <person name="Labutti K."/>
            <person name="Pangilinan J."/>
            <person name="Floch G.L."/>
            <person name="Makela M.R."/>
            <person name="Henrissat B."/>
            <person name="Grigoriev I.V."/>
            <person name="Crouch J.A."/>
            <person name="De Vries R.P."/>
            <person name="Sukno S.A."/>
            <person name="Thon M.R."/>
        </authorList>
    </citation>
    <scope>NUCLEOTIDE SEQUENCE</scope>
    <source>
        <strain evidence="1">CBS 102054</strain>
    </source>
</reference>
<evidence type="ECO:0000313" key="1">
    <source>
        <dbReference type="EMBL" id="KAK1640423.1"/>
    </source>
</evidence>
<dbReference type="Proteomes" id="UP001243989">
    <property type="component" value="Unassembled WGS sequence"/>
</dbReference>
<organism evidence="1 2">
    <name type="scientific">Colletotrichum phormii</name>
    <dbReference type="NCBI Taxonomy" id="359342"/>
    <lineage>
        <taxon>Eukaryota</taxon>
        <taxon>Fungi</taxon>
        <taxon>Dikarya</taxon>
        <taxon>Ascomycota</taxon>
        <taxon>Pezizomycotina</taxon>
        <taxon>Sordariomycetes</taxon>
        <taxon>Hypocreomycetidae</taxon>
        <taxon>Glomerellales</taxon>
        <taxon>Glomerellaceae</taxon>
        <taxon>Colletotrichum</taxon>
        <taxon>Colletotrichum acutatum species complex</taxon>
    </lineage>
</organism>
<accession>A0AAI9ZYA8</accession>
<proteinExistence type="predicted"/>